<keyword evidence="6" id="KW-1185">Reference proteome</keyword>
<proteinExistence type="inferred from homology"/>
<name>A0ABY8ASN5_9GAMM</name>
<evidence type="ECO:0000256" key="1">
    <source>
        <dbReference type="ARBA" id="ARBA00010333"/>
    </source>
</evidence>
<organism evidence="5 6">
    <name type="scientific">Legionella cardiaca</name>
    <dbReference type="NCBI Taxonomy" id="1071983"/>
    <lineage>
        <taxon>Bacteria</taxon>
        <taxon>Pseudomonadati</taxon>
        <taxon>Pseudomonadota</taxon>
        <taxon>Gammaproteobacteria</taxon>
        <taxon>Legionellales</taxon>
        <taxon>Legionellaceae</taxon>
        <taxon>Legionella</taxon>
    </lineage>
</organism>
<dbReference type="PANTHER" id="PTHR35936">
    <property type="entry name" value="MEMBRANE-BOUND LYTIC MUREIN TRANSGLYCOSYLASE F"/>
    <property type="match status" value="1"/>
</dbReference>
<feature type="chain" id="PRO_5046644407" evidence="3">
    <location>
        <begin position="22"/>
        <end position="248"/>
    </location>
</feature>
<dbReference type="RefSeq" id="WP_275089493.1">
    <property type="nucleotide sequence ID" value="NZ_CP119078.1"/>
</dbReference>
<reference evidence="5 6" key="1">
    <citation type="submission" date="2023-02" db="EMBL/GenBank/DDBJ databases">
        <title>Genome Sequence of L. cardiaca H63T.</title>
        <authorList>
            <person name="Lopez A.E."/>
            <person name="Cianciotto N.P."/>
        </authorList>
    </citation>
    <scope>NUCLEOTIDE SEQUENCE [LARGE SCALE GENOMIC DNA]</scope>
    <source>
        <strain evidence="5 6">H63</strain>
    </source>
</reference>
<accession>A0ABY8ASN5</accession>
<dbReference type="Gene3D" id="3.40.190.10">
    <property type="entry name" value="Periplasmic binding protein-like II"/>
    <property type="match status" value="2"/>
</dbReference>
<feature type="signal peptide" evidence="3">
    <location>
        <begin position="1"/>
        <end position="21"/>
    </location>
</feature>
<dbReference type="PANTHER" id="PTHR35936:SF17">
    <property type="entry name" value="ARGININE-BINDING EXTRACELLULAR PROTEIN ARTP"/>
    <property type="match status" value="1"/>
</dbReference>
<evidence type="ECO:0000313" key="5">
    <source>
        <dbReference type="EMBL" id="WED43682.1"/>
    </source>
</evidence>
<evidence type="ECO:0000313" key="6">
    <source>
        <dbReference type="Proteomes" id="UP001222087"/>
    </source>
</evidence>
<dbReference type="EMBL" id="CP119078">
    <property type="protein sequence ID" value="WED43682.1"/>
    <property type="molecule type" value="Genomic_DNA"/>
</dbReference>
<dbReference type="SUPFAM" id="SSF53850">
    <property type="entry name" value="Periplasmic binding protein-like II"/>
    <property type="match status" value="1"/>
</dbReference>
<evidence type="ECO:0000256" key="2">
    <source>
        <dbReference type="ARBA" id="ARBA00022729"/>
    </source>
</evidence>
<dbReference type="SMART" id="SM00062">
    <property type="entry name" value="PBPb"/>
    <property type="match status" value="1"/>
</dbReference>
<comment type="similarity">
    <text evidence="1">Belongs to the bacterial solute-binding protein 3 family.</text>
</comment>
<evidence type="ECO:0000256" key="3">
    <source>
        <dbReference type="SAM" id="SignalP"/>
    </source>
</evidence>
<gene>
    <name evidence="5" type="ORF">PXX05_02580</name>
</gene>
<feature type="domain" description="Solute-binding protein family 3/N-terminal" evidence="4">
    <location>
        <begin position="25"/>
        <end position="248"/>
    </location>
</feature>
<dbReference type="CDD" id="cd13622">
    <property type="entry name" value="PBP2_Arg_3"/>
    <property type="match status" value="1"/>
</dbReference>
<dbReference type="Pfam" id="PF00497">
    <property type="entry name" value="SBP_bac_3"/>
    <property type="match status" value="1"/>
</dbReference>
<sequence length="248" mass="27675">MKRLLSFVLYLSVFFNPSLFAQGEPLRVGIDTFTPPFVMQGANMQLFGFDISMMEYICRYMKRNCVFVPLDFNNIFNAVETKQVDVAVSALTITAERASRVLFSSPYLLGNSRFIGPSALAKEKFGLQLLNNHTIGIEEGTIFPNVINSLGVRNPKIVTFKDAPHLIDALQSNDIDIALMDAPSAMYWQSQSSGILSVLGEPFPYGFGLGIAINRNEVDLLNNINQALIAYQNSPDFKKDYDKFIASF</sequence>
<dbReference type="Proteomes" id="UP001222087">
    <property type="component" value="Chromosome"/>
</dbReference>
<keyword evidence="2 3" id="KW-0732">Signal</keyword>
<evidence type="ECO:0000259" key="4">
    <source>
        <dbReference type="SMART" id="SM00062"/>
    </source>
</evidence>
<protein>
    <submittedName>
        <fullName evidence="5">Transporter substrate-binding domain-containing protein</fullName>
    </submittedName>
</protein>
<dbReference type="InterPro" id="IPR001638">
    <property type="entry name" value="Solute-binding_3/MltF_N"/>
</dbReference>